<feature type="chain" id="PRO_5010285773" evidence="1">
    <location>
        <begin position="25"/>
        <end position="138"/>
    </location>
</feature>
<name>A0A1H9VQ71_BUTFI</name>
<evidence type="ECO:0000313" key="2">
    <source>
        <dbReference type="EMBL" id="SES23383.1"/>
    </source>
</evidence>
<evidence type="ECO:0000313" key="3">
    <source>
        <dbReference type="Proteomes" id="UP000182584"/>
    </source>
</evidence>
<dbReference type="AlphaFoldDB" id="A0A1H9VQ71"/>
<feature type="signal peptide" evidence="1">
    <location>
        <begin position="1"/>
        <end position="24"/>
    </location>
</feature>
<accession>A0A1H9VQ71</accession>
<keyword evidence="1" id="KW-0732">Signal</keyword>
<evidence type="ECO:0000256" key="1">
    <source>
        <dbReference type="SAM" id="SignalP"/>
    </source>
</evidence>
<dbReference type="EMBL" id="FOGJ01000024">
    <property type="protein sequence ID" value="SES23383.1"/>
    <property type="molecule type" value="Genomic_DNA"/>
</dbReference>
<sequence length="138" mass="15339">MRKTSRIIIIAMLMLTFFAIPVRAATTSFTLTVTRDGQNQDPKSKRTEKAGGSKWKNRYYVTNETFDGLGTIKVKSINLNDSSITSNSKELNLSTKGVRDTEGTEYKTTAPSNQYYYLKAVYGSGLSKSLNATGRYTP</sequence>
<protein>
    <submittedName>
        <fullName evidence="2">Uncharacterized protein</fullName>
    </submittedName>
</protein>
<dbReference type="Proteomes" id="UP000182584">
    <property type="component" value="Unassembled WGS sequence"/>
</dbReference>
<reference evidence="2 3" key="1">
    <citation type="submission" date="2016-10" db="EMBL/GenBank/DDBJ databases">
        <authorList>
            <person name="de Groot N.N."/>
        </authorList>
    </citation>
    <scope>NUCLEOTIDE SEQUENCE [LARGE SCALE GENOMIC DNA]</scope>
    <source>
        <strain evidence="2 3">AR40</strain>
    </source>
</reference>
<organism evidence="2 3">
    <name type="scientific">Butyrivibrio fibrisolvens</name>
    <dbReference type="NCBI Taxonomy" id="831"/>
    <lineage>
        <taxon>Bacteria</taxon>
        <taxon>Bacillati</taxon>
        <taxon>Bacillota</taxon>
        <taxon>Clostridia</taxon>
        <taxon>Lachnospirales</taxon>
        <taxon>Lachnospiraceae</taxon>
        <taxon>Butyrivibrio</taxon>
    </lineage>
</organism>
<dbReference type="RefSeq" id="WP_074757823.1">
    <property type="nucleotide sequence ID" value="NZ_FOGJ01000024.1"/>
</dbReference>
<gene>
    <name evidence="2" type="ORF">SAMN04487884_12438</name>
</gene>
<proteinExistence type="predicted"/>